<dbReference type="Proteomes" id="UP001549291">
    <property type="component" value="Unassembled WGS sequence"/>
</dbReference>
<feature type="domain" description="Chitin-binding type-3" evidence="1">
    <location>
        <begin position="212"/>
        <end position="245"/>
    </location>
</feature>
<keyword evidence="3" id="KW-1185">Reference proteome</keyword>
<organism evidence="2 3">
    <name type="scientific">Bradyrhizobium japonicum</name>
    <dbReference type="NCBI Taxonomy" id="375"/>
    <lineage>
        <taxon>Bacteria</taxon>
        <taxon>Pseudomonadati</taxon>
        <taxon>Pseudomonadota</taxon>
        <taxon>Alphaproteobacteria</taxon>
        <taxon>Hyphomicrobiales</taxon>
        <taxon>Nitrobacteraceae</taxon>
        <taxon>Bradyrhizobium</taxon>
    </lineage>
</organism>
<name>A0ABV2RUX2_BRAJP</name>
<reference evidence="2 3" key="1">
    <citation type="submission" date="2024-06" db="EMBL/GenBank/DDBJ databases">
        <title>Genomic Encyclopedia of Type Strains, Phase V (KMG-V): Genome sequencing to study the core and pangenomes of soil and plant-associated prokaryotes.</title>
        <authorList>
            <person name="Whitman W."/>
        </authorList>
    </citation>
    <scope>NUCLEOTIDE SEQUENCE [LARGE SCALE GENOMIC DNA]</scope>
    <source>
        <strain evidence="2 3">USDA 160</strain>
    </source>
</reference>
<dbReference type="Gene3D" id="2.10.10.20">
    <property type="entry name" value="Carbohydrate-binding module superfamily 5/12"/>
    <property type="match status" value="2"/>
</dbReference>
<gene>
    <name evidence="2" type="ORF">ABIF63_004849</name>
</gene>
<proteinExistence type="predicted"/>
<sequence length="793" mass="82833">MTALVSYSTGTVSVAADGTIVTGVGPLWLTSANAKPGDIFQSGHFFTFITDVTSETTLVVPPWPGSTLSGATYNIWKISQQRIVGAEASEDMDKVLTALNTTGWFIFVPPAATAPDPSLGNDGQYAMQPTTGKQWVKVSGVWTYQGIYKAFRFLGAWSGATAYTIGDVVASGGNSYVCVLDHTNHVPPNVTYWQLLASVGAAGPVAWLPPAAWATAQSYVTGPPASVVTFNGSSYVCIVPHTSGTFATDLAAANWLLVAQRGQDGSNYAATSTTSLLISTGSKSFTTQANLAYTVGARVRLSRASDITKYMEGTVTAYNVGTGAMTVNVLSAVGSGTFTDWNLNIAGDPGSADFITVRKFLYNAIPGQVVFSNADSFGRTLSYTPGFITVVLNGSVLTPNDFTATDGTSVTLPRANSGDVVYIDCSLAYNPADALAATQNGADIPDKAKFRANIGVQKKNYIINGGMMVSQENGTTAVTTNAMFPVDQWFTSLSNDGVVSHQQVASATPGGSSNRIRCTVTTADTSISAAQYHLVGTKIEGFRVADLLMGSAAAKQITIQFGVKAPAGTYGVAIFNGAQDRWRVETYVIAAGEANTDVVKSVTFAGDTLGAWAKDNGTGLDVRWTLAVGSNFQIASGAWGSTPGYSNSAQFNLLGTNGNVFELFDVSLTEGSAAPAFQLPDFASELTLCQRYFYKIGSGIFWATGTLRSGGTQGYLYAKTPQPMRAQPTLSASSNQLWCADNNSGLSSLGIGGIDVSSGQIYLAPVATSSVGSVGQACMLYTASGSASFNARL</sequence>
<evidence type="ECO:0000313" key="2">
    <source>
        <dbReference type="EMBL" id="MET4720743.1"/>
    </source>
</evidence>
<evidence type="ECO:0000313" key="3">
    <source>
        <dbReference type="Proteomes" id="UP001549291"/>
    </source>
</evidence>
<comment type="caution">
    <text evidence="2">The sequence shown here is derived from an EMBL/GenBank/DDBJ whole genome shotgun (WGS) entry which is preliminary data.</text>
</comment>
<evidence type="ECO:0000259" key="1">
    <source>
        <dbReference type="Pfam" id="PF02839"/>
    </source>
</evidence>
<dbReference type="InterPro" id="IPR003610">
    <property type="entry name" value="CBM5/12"/>
</dbReference>
<protein>
    <recommendedName>
        <fullName evidence="1">Chitin-binding type-3 domain-containing protein</fullName>
    </recommendedName>
</protein>
<dbReference type="RefSeq" id="WP_248888459.1">
    <property type="nucleotide sequence ID" value="NZ_CP066351.1"/>
</dbReference>
<dbReference type="EMBL" id="JBEPTQ010000002">
    <property type="protein sequence ID" value="MET4720743.1"/>
    <property type="molecule type" value="Genomic_DNA"/>
</dbReference>
<dbReference type="Pfam" id="PF02839">
    <property type="entry name" value="CBM_5_12"/>
    <property type="match status" value="1"/>
</dbReference>
<accession>A0ABV2RUX2</accession>